<dbReference type="SUPFAM" id="SSF52058">
    <property type="entry name" value="L domain-like"/>
    <property type="match status" value="1"/>
</dbReference>
<evidence type="ECO:0000256" key="3">
    <source>
        <dbReference type="ARBA" id="ARBA00022737"/>
    </source>
</evidence>
<evidence type="ECO:0000313" key="6">
    <source>
        <dbReference type="EnsemblMetazoa" id="XP_038073013.1"/>
    </source>
</evidence>
<dbReference type="PANTHER" id="PTHR24369:SF210">
    <property type="entry name" value="CHAOPTIN-RELATED"/>
    <property type="match status" value="1"/>
</dbReference>
<evidence type="ECO:0000256" key="1">
    <source>
        <dbReference type="ARBA" id="ARBA00022614"/>
    </source>
</evidence>
<name>A0A914B9Z3_PATMI</name>
<dbReference type="OMA" id="YIQGASF"/>
<dbReference type="GO" id="GO:0005886">
    <property type="term" value="C:plasma membrane"/>
    <property type="evidence" value="ECO:0007669"/>
    <property type="project" value="TreeGrafter"/>
</dbReference>
<keyword evidence="3" id="KW-0677">Repeat</keyword>
<dbReference type="InterPro" id="IPR050541">
    <property type="entry name" value="LRR_TM_domain-containing"/>
</dbReference>
<dbReference type="RefSeq" id="XP_038073013.1">
    <property type="nucleotide sequence ID" value="XM_038217085.1"/>
</dbReference>
<dbReference type="GeneID" id="119741334"/>
<dbReference type="SMART" id="SM00013">
    <property type="entry name" value="LRRNT"/>
    <property type="match status" value="1"/>
</dbReference>
<dbReference type="InterPro" id="IPR032675">
    <property type="entry name" value="LRR_dom_sf"/>
</dbReference>
<keyword evidence="7" id="KW-1185">Reference proteome</keyword>
<keyword evidence="2 4" id="KW-0732">Signal</keyword>
<evidence type="ECO:0000259" key="5">
    <source>
        <dbReference type="SMART" id="SM00013"/>
    </source>
</evidence>
<evidence type="ECO:0000256" key="2">
    <source>
        <dbReference type="ARBA" id="ARBA00022729"/>
    </source>
</evidence>
<dbReference type="InterPro" id="IPR000372">
    <property type="entry name" value="LRRNT"/>
</dbReference>
<proteinExistence type="predicted"/>
<dbReference type="EnsemblMetazoa" id="XM_038217085.1">
    <property type="protein sequence ID" value="XP_038073013.1"/>
    <property type="gene ID" value="LOC119741334"/>
</dbReference>
<evidence type="ECO:0000256" key="4">
    <source>
        <dbReference type="SAM" id="SignalP"/>
    </source>
</evidence>
<dbReference type="Gene3D" id="3.80.10.10">
    <property type="entry name" value="Ribonuclease Inhibitor"/>
    <property type="match status" value="1"/>
</dbReference>
<dbReference type="PANTHER" id="PTHR24369">
    <property type="entry name" value="ANTIGEN BSP, PUTATIVE-RELATED"/>
    <property type="match status" value="1"/>
</dbReference>
<dbReference type="PROSITE" id="PS51450">
    <property type="entry name" value="LRR"/>
    <property type="match status" value="1"/>
</dbReference>
<evidence type="ECO:0000313" key="7">
    <source>
        <dbReference type="Proteomes" id="UP000887568"/>
    </source>
</evidence>
<organism evidence="6 7">
    <name type="scientific">Patiria miniata</name>
    <name type="common">Bat star</name>
    <name type="synonym">Asterina miniata</name>
    <dbReference type="NCBI Taxonomy" id="46514"/>
    <lineage>
        <taxon>Eukaryota</taxon>
        <taxon>Metazoa</taxon>
        <taxon>Echinodermata</taxon>
        <taxon>Eleutherozoa</taxon>
        <taxon>Asterozoa</taxon>
        <taxon>Asteroidea</taxon>
        <taxon>Valvatacea</taxon>
        <taxon>Valvatida</taxon>
        <taxon>Asterinidae</taxon>
        <taxon>Patiria</taxon>
    </lineage>
</organism>
<feature type="signal peptide" evidence="4">
    <location>
        <begin position="1"/>
        <end position="37"/>
    </location>
</feature>
<feature type="domain" description="LRRNT" evidence="5">
    <location>
        <begin position="44"/>
        <end position="75"/>
    </location>
</feature>
<dbReference type="InterPro" id="IPR001611">
    <property type="entry name" value="Leu-rich_rpt"/>
</dbReference>
<protein>
    <recommendedName>
        <fullName evidence="5">LRRNT domain-containing protein</fullName>
    </recommendedName>
</protein>
<reference evidence="6" key="1">
    <citation type="submission" date="2022-11" db="UniProtKB">
        <authorList>
            <consortium name="EnsemblMetazoa"/>
        </authorList>
    </citation>
    <scope>IDENTIFICATION</scope>
</reference>
<feature type="chain" id="PRO_5036884637" description="LRRNT domain-containing protein" evidence="4">
    <location>
        <begin position="38"/>
        <end position="124"/>
    </location>
</feature>
<accession>A0A914B9Z3</accession>
<dbReference type="Pfam" id="PF13855">
    <property type="entry name" value="LRR_8"/>
    <property type="match status" value="1"/>
</dbReference>
<dbReference type="OrthoDB" id="6343311at2759"/>
<dbReference type="Proteomes" id="UP000887568">
    <property type="component" value="Unplaced"/>
</dbReference>
<dbReference type="AlphaFoldDB" id="A0A914B9Z3"/>
<sequence>MAQFVVSFKRQRRTCSGSLGIFWLGIALLCSLSVCLAATEDENACKICSCYKTQVNCIGKNLSSVPSGIPQGTTGLKLGQNRLTNIQKDDFKNLTKLRYLHLDDNQISYIQGASFLTLNNLQTL</sequence>
<keyword evidence="1" id="KW-0433">Leucine-rich repeat</keyword>